<organism evidence="2">
    <name type="scientific">bioreactor metagenome</name>
    <dbReference type="NCBI Taxonomy" id="1076179"/>
    <lineage>
        <taxon>unclassified sequences</taxon>
        <taxon>metagenomes</taxon>
        <taxon>ecological metagenomes</taxon>
    </lineage>
</organism>
<reference evidence="2" key="1">
    <citation type="submission" date="2019-08" db="EMBL/GenBank/DDBJ databases">
        <authorList>
            <person name="Kucharzyk K."/>
            <person name="Murdoch R.W."/>
            <person name="Higgins S."/>
            <person name="Loffler F."/>
        </authorList>
    </citation>
    <scope>NUCLEOTIDE SEQUENCE</scope>
</reference>
<protein>
    <submittedName>
        <fullName evidence="2">Uncharacterized protein</fullName>
    </submittedName>
</protein>
<dbReference type="AlphaFoldDB" id="A0A645JIQ2"/>
<evidence type="ECO:0000313" key="2">
    <source>
        <dbReference type="EMBL" id="MPN63555.1"/>
    </source>
</evidence>
<feature type="compositionally biased region" description="Polar residues" evidence="1">
    <location>
        <begin position="99"/>
        <end position="108"/>
    </location>
</feature>
<proteinExistence type="predicted"/>
<gene>
    <name evidence="2" type="ORF">SDC9_211319</name>
</gene>
<feature type="region of interest" description="Disordered" evidence="1">
    <location>
        <begin position="81"/>
        <end position="108"/>
    </location>
</feature>
<accession>A0A645JIQ2</accession>
<evidence type="ECO:0000256" key="1">
    <source>
        <dbReference type="SAM" id="MobiDB-lite"/>
    </source>
</evidence>
<dbReference type="EMBL" id="VSSQ01143156">
    <property type="protein sequence ID" value="MPN63555.1"/>
    <property type="molecule type" value="Genomic_DNA"/>
</dbReference>
<name>A0A645JIQ2_9ZZZZ</name>
<sequence length="108" mass="11796">MLTEHQARAFFIRRDSRQQGIVGHDGIGDIVVGKRCVALDTRLVGDHHAIAQPIAPECRLATDDQNTRIFGIGRVERHHLPAKTRNGGLNRDHGRGSVLTPTTSITSG</sequence>
<comment type="caution">
    <text evidence="2">The sequence shown here is derived from an EMBL/GenBank/DDBJ whole genome shotgun (WGS) entry which is preliminary data.</text>
</comment>